<dbReference type="InterPro" id="IPR018120">
    <property type="entry name" value="Glyco_hydro_1_AS"/>
</dbReference>
<comment type="similarity">
    <text evidence="1 4">Belongs to the glycosyl hydrolase 1 family.</text>
</comment>
<dbReference type="Gene3D" id="3.20.20.80">
    <property type="entry name" value="Glycosidases"/>
    <property type="match status" value="1"/>
</dbReference>
<dbReference type="RefSeq" id="WP_133170920.1">
    <property type="nucleotide sequence ID" value="NZ_PYZR01000554.1"/>
</dbReference>
<proteinExistence type="inferred from homology"/>
<dbReference type="SUPFAM" id="SSF51445">
    <property type="entry name" value="(Trans)glycosidases"/>
    <property type="match status" value="1"/>
</dbReference>
<dbReference type="InterPro" id="IPR017853">
    <property type="entry name" value="GH"/>
</dbReference>
<evidence type="ECO:0000256" key="4">
    <source>
        <dbReference type="RuleBase" id="RU003690"/>
    </source>
</evidence>
<dbReference type="GO" id="GO:0016052">
    <property type="term" value="P:carbohydrate catabolic process"/>
    <property type="evidence" value="ECO:0007669"/>
    <property type="project" value="TreeGrafter"/>
</dbReference>
<evidence type="ECO:0000313" key="6">
    <source>
        <dbReference type="Proteomes" id="UP000241208"/>
    </source>
</evidence>
<keyword evidence="2" id="KW-0326">Glycosidase</keyword>
<dbReference type="GO" id="GO:0005829">
    <property type="term" value="C:cytosol"/>
    <property type="evidence" value="ECO:0007669"/>
    <property type="project" value="TreeGrafter"/>
</dbReference>
<organism evidence="5 6">
    <name type="scientific">Staphylococcus cohnii</name>
    <dbReference type="NCBI Taxonomy" id="29382"/>
    <lineage>
        <taxon>Bacteria</taxon>
        <taxon>Bacillati</taxon>
        <taxon>Bacillota</taxon>
        <taxon>Bacilli</taxon>
        <taxon>Bacillales</taxon>
        <taxon>Staphylococcaceae</taxon>
        <taxon>Staphylococcus</taxon>
        <taxon>Staphylococcus cohnii species complex</taxon>
    </lineage>
</organism>
<dbReference type="InterPro" id="IPR001360">
    <property type="entry name" value="Glyco_hydro_1"/>
</dbReference>
<evidence type="ECO:0000256" key="3">
    <source>
        <dbReference type="PROSITE-ProRule" id="PRU10055"/>
    </source>
</evidence>
<dbReference type="Proteomes" id="UP000241208">
    <property type="component" value="Unassembled WGS sequence"/>
</dbReference>
<gene>
    <name evidence="5" type="ORF">BUY34_14690</name>
</gene>
<feature type="non-terminal residue" evidence="5">
    <location>
        <position position="1"/>
    </location>
</feature>
<name>A0A2T4LJW7_9STAP</name>
<dbReference type="AlphaFoldDB" id="A0A2T4LJW7"/>
<evidence type="ECO:0000313" key="5">
    <source>
        <dbReference type="EMBL" id="PTF52832.1"/>
    </source>
</evidence>
<dbReference type="PROSITE" id="PS00572">
    <property type="entry name" value="GLYCOSYL_HYDROL_F1_1"/>
    <property type="match status" value="1"/>
</dbReference>
<dbReference type="GO" id="GO:0008422">
    <property type="term" value="F:beta-glucosidase activity"/>
    <property type="evidence" value="ECO:0007669"/>
    <property type="project" value="TreeGrafter"/>
</dbReference>
<evidence type="ECO:0000256" key="1">
    <source>
        <dbReference type="ARBA" id="ARBA00010838"/>
    </source>
</evidence>
<accession>A0A2T4LJW7</accession>
<dbReference type="EMBL" id="PYZR01000554">
    <property type="protein sequence ID" value="PTF52832.1"/>
    <property type="molecule type" value="Genomic_DNA"/>
</dbReference>
<keyword evidence="2" id="KW-0378">Hydrolase</keyword>
<feature type="non-terminal residue" evidence="5">
    <location>
        <position position="140"/>
    </location>
</feature>
<reference evidence="5 6" key="1">
    <citation type="journal article" date="2016" name="Front. Microbiol.">
        <title>Comprehensive Phylogenetic Analysis of Bovine Non-aureus Staphylococci Species Based on Whole-Genome Sequencing.</title>
        <authorList>
            <person name="Naushad S."/>
            <person name="Barkema H.W."/>
            <person name="Luby C."/>
            <person name="Condas L.A."/>
            <person name="Nobrega D.B."/>
            <person name="Carson D.A."/>
            <person name="De Buck J."/>
        </authorList>
    </citation>
    <scope>NUCLEOTIDE SEQUENCE [LARGE SCALE GENOMIC DNA]</scope>
    <source>
        <strain evidence="5 6">SNUC 3829</strain>
    </source>
</reference>
<comment type="caution">
    <text evidence="5">The sequence shown here is derived from an EMBL/GenBank/DDBJ whole genome shotgun (WGS) entry which is preliminary data.</text>
</comment>
<evidence type="ECO:0000256" key="2">
    <source>
        <dbReference type="ARBA" id="ARBA00023295"/>
    </source>
</evidence>
<feature type="active site" description="Nucleophile" evidence="3">
    <location>
        <position position="65"/>
    </location>
</feature>
<sequence>YMSTVVKHDAVQYTGENVTNGGLPNSVDNPYIEQSDWGWAIDPTGLRYTLNILYDRYQLPLFIVENGFGAVDTFDDNGEIHDPYRIDYLKAHIKASIDAVHEDGVGLMGYTPWGIIDIISFTTGEMKKRYGLIHVDRDNA</sequence>
<dbReference type="Pfam" id="PF00232">
    <property type="entry name" value="Glyco_hydro_1"/>
    <property type="match status" value="1"/>
</dbReference>
<dbReference type="PANTHER" id="PTHR10353:SF85">
    <property type="entry name" value="ARYL-PHOSPHO-BETA-D-GLUCOSIDASE BGLA"/>
    <property type="match status" value="1"/>
</dbReference>
<dbReference type="PRINTS" id="PR00131">
    <property type="entry name" value="GLHYDRLASE1"/>
</dbReference>
<dbReference type="PANTHER" id="PTHR10353">
    <property type="entry name" value="GLYCOSYL HYDROLASE"/>
    <property type="match status" value="1"/>
</dbReference>
<protein>
    <submittedName>
        <fullName evidence="5">6-phospho-beta-glucosidase</fullName>
    </submittedName>
</protein>